<organism evidence="1 2">
    <name type="scientific">Sulfurihydrogenibium yellowstonense SS-5</name>
    <dbReference type="NCBI Taxonomy" id="432331"/>
    <lineage>
        <taxon>Bacteria</taxon>
        <taxon>Pseudomonadati</taxon>
        <taxon>Aquificota</taxon>
        <taxon>Aquificia</taxon>
        <taxon>Aquificales</taxon>
        <taxon>Hydrogenothermaceae</taxon>
        <taxon>Sulfurihydrogenibium</taxon>
    </lineage>
</organism>
<dbReference type="EMBL" id="ABZS01000002">
    <property type="protein sequence ID" value="EEP61451.1"/>
    <property type="molecule type" value="Genomic_DNA"/>
</dbReference>
<evidence type="ECO:0008006" key="3">
    <source>
        <dbReference type="Google" id="ProtNLM"/>
    </source>
</evidence>
<proteinExistence type="predicted"/>
<dbReference type="AlphaFoldDB" id="C4FHL7"/>
<protein>
    <recommendedName>
        <fullName evidence="3">Transposase</fullName>
    </recommendedName>
</protein>
<comment type="caution">
    <text evidence="1">The sequence shown here is derived from an EMBL/GenBank/DDBJ whole genome shotgun (WGS) entry which is preliminary data.</text>
</comment>
<sequence length="35" mass="4239">MLADYYKQQKSKRQIIEAVNSQIKNFNLISRLRKI</sequence>
<keyword evidence="2" id="KW-1185">Reference proteome</keyword>
<dbReference type="Proteomes" id="UP000005540">
    <property type="component" value="Unassembled WGS sequence"/>
</dbReference>
<reference evidence="1 2" key="1">
    <citation type="submission" date="2009-04" db="EMBL/GenBank/DDBJ databases">
        <authorList>
            <person name="Reysenbach A.-L."/>
            <person name="Heidelberg J.F."/>
            <person name="Nelson W.C."/>
        </authorList>
    </citation>
    <scope>NUCLEOTIDE SEQUENCE [LARGE SCALE GENOMIC DNA]</scope>
    <source>
        <strain evidence="1 2">SS-5</strain>
    </source>
</reference>
<evidence type="ECO:0000313" key="1">
    <source>
        <dbReference type="EMBL" id="EEP61451.1"/>
    </source>
</evidence>
<feature type="non-terminal residue" evidence="1">
    <location>
        <position position="35"/>
    </location>
</feature>
<gene>
    <name evidence="1" type="ORF">SULYE_0045</name>
</gene>
<evidence type="ECO:0000313" key="2">
    <source>
        <dbReference type="Proteomes" id="UP000005540"/>
    </source>
</evidence>
<name>C4FHL7_9AQUI</name>
<accession>C4FHL7</accession>